<dbReference type="Pfam" id="PF14693">
    <property type="entry name" value="Ribosomal_TL5_C"/>
    <property type="match status" value="1"/>
</dbReference>
<dbReference type="CDD" id="cd00495">
    <property type="entry name" value="Ribosomal_L25_TL5_CTC"/>
    <property type="match status" value="1"/>
</dbReference>
<dbReference type="GO" id="GO:0022625">
    <property type="term" value="C:cytosolic large ribosomal subunit"/>
    <property type="evidence" value="ECO:0007669"/>
    <property type="project" value="TreeGrafter"/>
</dbReference>
<keyword evidence="4 5" id="KW-0687">Ribonucleoprotein</keyword>
<feature type="domain" description="Large ribosomal subunit protein bL25 L25" evidence="7">
    <location>
        <begin position="5"/>
        <end position="91"/>
    </location>
</feature>
<evidence type="ECO:0000259" key="8">
    <source>
        <dbReference type="Pfam" id="PF14693"/>
    </source>
</evidence>
<dbReference type="Pfam" id="PF01386">
    <property type="entry name" value="Ribosomal_L25p"/>
    <property type="match status" value="1"/>
</dbReference>
<dbReference type="RefSeq" id="WP_040374985.1">
    <property type="nucleotide sequence ID" value="NZ_CP068053.1"/>
</dbReference>
<dbReference type="NCBIfam" id="NF004133">
    <property type="entry name" value="PRK05618.2-4"/>
    <property type="match status" value="1"/>
</dbReference>
<dbReference type="GO" id="GO:0003735">
    <property type="term" value="F:structural constituent of ribosome"/>
    <property type="evidence" value="ECO:0007669"/>
    <property type="project" value="InterPro"/>
</dbReference>
<feature type="domain" description="Large ribosomal subunit protein bL25 beta" evidence="8">
    <location>
        <begin position="99"/>
        <end position="180"/>
    </location>
</feature>
<dbReference type="SUPFAM" id="SSF50715">
    <property type="entry name" value="Ribosomal protein L25-like"/>
    <property type="match status" value="1"/>
</dbReference>
<keyword evidence="1 5" id="KW-0699">rRNA-binding</keyword>
<keyword evidence="10" id="KW-1185">Reference proteome</keyword>
<dbReference type="PANTHER" id="PTHR33284">
    <property type="entry name" value="RIBOSOMAL PROTEIN L25/GLN-TRNA SYNTHETASE, ANTI-CODON-BINDING DOMAIN-CONTAINING PROTEIN"/>
    <property type="match status" value="1"/>
</dbReference>
<gene>
    <name evidence="5" type="primary">rplY</name>
    <name evidence="5" type="synonym">ctc</name>
    <name evidence="9" type="ORF">I6J18_14180</name>
</gene>
<dbReference type="InterPro" id="IPR020057">
    <property type="entry name" value="Ribosomal_bL25_b-dom"/>
</dbReference>
<evidence type="ECO:0000256" key="6">
    <source>
        <dbReference type="SAM" id="MobiDB-lite"/>
    </source>
</evidence>
<feature type="compositionally biased region" description="Acidic residues" evidence="6">
    <location>
        <begin position="183"/>
        <end position="195"/>
    </location>
</feature>
<dbReference type="GO" id="GO:0008097">
    <property type="term" value="F:5S rRNA binding"/>
    <property type="evidence" value="ECO:0007669"/>
    <property type="project" value="InterPro"/>
</dbReference>
<comment type="similarity">
    <text evidence="5">Belongs to the bacterial ribosomal protein bL25 family. CTC subfamily.</text>
</comment>
<comment type="subunit">
    <text evidence="5">Part of the 50S ribosomal subunit; part of the 5S rRNA/L5/L18/L25 subcomplex. Contacts the 5S rRNA. Binds to the 5S rRNA independently of L5 and L18.</text>
</comment>
<dbReference type="HAMAP" id="MF_01334">
    <property type="entry name" value="Ribosomal_bL25_CTC"/>
    <property type="match status" value="1"/>
</dbReference>
<proteinExistence type="inferred from homology"/>
<dbReference type="PANTHER" id="PTHR33284:SF1">
    <property type="entry name" value="RIBOSOMAL PROTEIN L25_GLN-TRNA SYNTHETASE, ANTI-CODON-BINDING DOMAIN-CONTAINING PROTEIN"/>
    <property type="match status" value="1"/>
</dbReference>
<evidence type="ECO:0000259" key="7">
    <source>
        <dbReference type="Pfam" id="PF01386"/>
    </source>
</evidence>
<evidence type="ECO:0000256" key="4">
    <source>
        <dbReference type="ARBA" id="ARBA00023274"/>
    </source>
</evidence>
<dbReference type="InterPro" id="IPR001021">
    <property type="entry name" value="Ribosomal_bL25_long"/>
</dbReference>
<evidence type="ECO:0000256" key="5">
    <source>
        <dbReference type="HAMAP-Rule" id="MF_01334"/>
    </source>
</evidence>
<dbReference type="NCBIfam" id="TIGR00731">
    <property type="entry name" value="bL25_bact_ctc"/>
    <property type="match status" value="1"/>
</dbReference>
<dbReference type="AlphaFoldDB" id="A0A974S019"/>
<feature type="region of interest" description="Disordered" evidence="6">
    <location>
        <begin position="180"/>
        <end position="205"/>
    </location>
</feature>
<dbReference type="InterPro" id="IPR037121">
    <property type="entry name" value="Ribosomal_bL25_C"/>
</dbReference>
<keyword evidence="3 5" id="KW-0689">Ribosomal protein</keyword>
<name>A0A974S019_PERPY</name>
<evidence type="ECO:0000256" key="1">
    <source>
        <dbReference type="ARBA" id="ARBA00022730"/>
    </source>
</evidence>
<evidence type="ECO:0000256" key="3">
    <source>
        <dbReference type="ARBA" id="ARBA00022980"/>
    </source>
</evidence>
<dbReference type="InterPro" id="IPR020930">
    <property type="entry name" value="Ribosomal_uL5_bac-type"/>
</dbReference>
<organism evidence="9 10">
    <name type="scientific">Peribacillus psychrosaccharolyticus</name>
    <name type="common">Bacillus psychrosaccharolyticus</name>
    <dbReference type="NCBI Taxonomy" id="1407"/>
    <lineage>
        <taxon>Bacteria</taxon>
        <taxon>Bacillati</taxon>
        <taxon>Bacillota</taxon>
        <taxon>Bacilli</taxon>
        <taxon>Bacillales</taxon>
        <taxon>Bacillaceae</taxon>
        <taxon>Peribacillus</taxon>
    </lineage>
</organism>
<dbReference type="Gene3D" id="2.40.240.10">
    <property type="entry name" value="Ribosomal Protein L25, Chain P"/>
    <property type="match status" value="1"/>
</dbReference>
<sequence length="205" mass="22410">MSNVLTAKERTEFKGSNLTKLRNDGNIPAVVYGNKNDSKAITINSKDLSKTIKEVGRNGIISLDVEGTSYEVMLSEYQKDALKNRVYHADFLIVDMSSEIEAQVRVELVGDAKGVKEGGVLQQSIHELNVTAKPKEIPESIEVDVTGLEIGDTLTIADIKGNYKIANDEEEVIASVLAPRQEEEVDDDIETETEVETSGQATPEA</sequence>
<reference evidence="9 10" key="1">
    <citation type="submission" date="2021-01" db="EMBL/GenBank/DDBJ databases">
        <title>FDA dAtabase for Regulatory Grade micrObial Sequences (FDA-ARGOS): Supporting development and validation of Infectious Disease Dx tests.</title>
        <authorList>
            <person name="Nelson B."/>
            <person name="Plummer A."/>
            <person name="Tallon L."/>
            <person name="Sadzewicz L."/>
            <person name="Zhao X."/>
            <person name="Boylan J."/>
            <person name="Ott S."/>
            <person name="Bowen H."/>
            <person name="Vavikolanu K."/>
            <person name="Mehta A."/>
            <person name="Aluvathingal J."/>
            <person name="Nadendla S."/>
            <person name="Myers T."/>
            <person name="Yan Y."/>
            <person name="Sichtig H."/>
        </authorList>
    </citation>
    <scope>NUCLEOTIDE SEQUENCE [LARGE SCALE GENOMIC DNA]</scope>
    <source>
        <strain evidence="9 10">FDAARGOS_1161</strain>
    </source>
</reference>
<protein>
    <recommendedName>
        <fullName evidence="5">Large ribosomal subunit protein bL25</fullName>
    </recommendedName>
    <alternativeName>
        <fullName evidence="5">General stress protein CTC</fullName>
    </alternativeName>
</protein>
<dbReference type="InterPro" id="IPR020056">
    <property type="entry name" value="Rbsml_bL25/Gln-tRNA_synth_N"/>
</dbReference>
<dbReference type="Gene3D" id="2.170.120.20">
    <property type="entry name" value="Ribosomal protein L25, beta domain"/>
    <property type="match status" value="1"/>
</dbReference>
<dbReference type="EMBL" id="CP068053">
    <property type="protein sequence ID" value="QQS98824.1"/>
    <property type="molecule type" value="Genomic_DNA"/>
</dbReference>
<evidence type="ECO:0000256" key="2">
    <source>
        <dbReference type="ARBA" id="ARBA00022884"/>
    </source>
</evidence>
<accession>A0A974S019</accession>
<comment type="function">
    <text evidence="5">This is one of the proteins that binds to the 5S RNA in the ribosome where it forms part of the central protuberance.</text>
</comment>
<dbReference type="InterPro" id="IPR029751">
    <property type="entry name" value="Ribosomal_L25_dom"/>
</dbReference>
<dbReference type="InterPro" id="IPR011035">
    <property type="entry name" value="Ribosomal_bL25/Gln-tRNA_synth"/>
</dbReference>
<dbReference type="GO" id="GO:0006412">
    <property type="term" value="P:translation"/>
    <property type="evidence" value="ECO:0007669"/>
    <property type="project" value="UniProtKB-UniRule"/>
</dbReference>
<dbReference type="Proteomes" id="UP000595254">
    <property type="component" value="Chromosome"/>
</dbReference>
<dbReference type="KEGG" id="ppsr:I6J18_14180"/>
<evidence type="ECO:0000313" key="9">
    <source>
        <dbReference type="EMBL" id="QQS98824.1"/>
    </source>
</evidence>
<keyword evidence="2 5" id="KW-0694">RNA-binding</keyword>
<evidence type="ECO:0000313" key="10">
    <source>
        <dbReference type="Proteomes" id="UP000595254"/>
    </source>
</evidence>